<evidence type="ECO:0000256" key="1">
    <source>
        <dbReference type="SAM" id="MobiDB-lite"/>
    </source>
</evidence>
<dbReference type="Proteomes" id="UP000009236">
    <property type="component" value="Chromosome"/>
</dbReference>
<keyword evidence="2" id="KW-0472">Membrane</keyword>
<name>F6FUU7_ISOV2</name>
<keyword evidence="4" id="KW-1185">Reference proteome</keyword>
<evidence type="ECO:0000313" key="3">
    <source>
        <dbReference type="EMBL" id="AEG43358.1"/>
    </source>
</evidence>
<feature type="transmembrane region" description="Helical" evidence="2">
    <location>
        <begin position="21"/>
        <end position="41"/>
    </location>
</feature>
<proteinExistence type="predicted"/>
<evidence type="ECO:0008006" key="5">
    <source>
        <dbReference type="Google" id="ProtNLM"/>
    </source>
</evidence>
<sequence length="109" mass="11760">MTSLTDAGEPARGAYPGGVPLLVYTLLRLALFAAALAAGYLVGLRSWLLLLVALVVAFAVSYLALRRQRDAAALWLAQRAERRAAARERTVDEDAAYEDSVVDQADSPR</sequence>
<feature type="region of interest" description="Disordered" evidence="1">
    <location>
        <begin position="86"/>
        <end position="109"/>
    </location>
</feature>
<dbReference type="InterPro" id="IPR025323">
    <property type="entry name" value="DUF4229"/>
</dbReference>
<feature type="transmembrane region" description="Helical" evidence="2">
    <location>
        <begin position="47"/>
        <end position="65"/>
    </location>
</feature>
<protein>
    <recommendedName>
        <fullName evidence="5">DUF4229 domain-containing protein</fullName>
    </recommendedName>
</protein>
<keyword evidence="2" id="KW-0812">Transmembrane</keyword>
<reference evidence="3 4" key="1">
    <citation type="submission" date="2011-05" db="EMBL/GenBank/DDBJ databases">
        <title>Complete sequence of Isoptericola variabilis 225.</title>
        <authorList>
            <consortium name="US DOE Joint Genome Institute"/>
            <person name="Lucas S."/>
            <person name="Han J."/>
            <person name="Lapidus A."/>
            <person name="Cheng J.-F."/>
            <person name="Goodwin L."/>
            <person name="Pitluck S."/>
            <person name="Peters L."/>
            <person name="Mikhailova N."/>
            <person name="Zeytun A."/>
            <person name="Han C."/>
            <person name="Tapia R."/>
            <person name="Land M."/>
            <person name="Hauser L."/>
            <person name="Kyrpides N."/>
            <person name="Ivanova N."/>
            <person name="Pagani I."/>
            <person name="Siebers A."/>
            <person name="Allgaier M."/>
            <person name="Thelen M."/>
            <person name="Hugenholtz P."/>
            <person name="Gladden J."/>
            <person name="Woyke T."/>
        </authorList>
    </citation>
    <scope>NUCLEOTIDE SEQUENCE [LARGE SCALE GENOMIC DNA]</scope>
    <source>
        <strain evidence="4">225</strain>
    </source>
</reference>
<dbReference type="HOGENOM" id="CLU_173930_0_0_11"/>
<accession>F6FUU7</accession>
<evidence type="ECO:0000256" key="2">
    <source>
        <dbReference type="SAM" id="Phobius"/>
    </source>
</evidence>
<keyword evidence="2" id="KW-1133">Transmembrane helix</keyword>
<dbReference type="EMBL" id="CP002810">
    <property type="protein sequence ID" value="AEG43358.1"/>
    <property type="molecule type" value="Genomic_DNA"/>
</dbReference>
<dbReference type="KEGG" id="iva:Isova_0568"/>
<dbReference type="AlphaFoldDB" id="F6FUU7"/>
<gene>
    <name evidence="3" type="ordered locus">Isova_0568</name>
</gene>
<organism evidence="4">
    <name type="scientific">Isoptericola variabilis (strain 225)</name>
    <dbReference type="NCBI Taxonomy" id="743718"/>
    <lineage>
        <taxon>Bacteria</taxon>
        <taxon>Bacillati</taxon>
        <taxon>Actinomycetota</taxon>
        <taxon>Actinomycetes</taxon>
        <taxon>Micrococcales</taxon>
        <taxon>Promicromonosporaceae</taxon>
        <taxon>Isoptericola</taxon>
    </lineage>
</organism>
<evidence type="ECO:0000313" key="4">
    <source>
        <dbReference type="Proteomes" id="UP000009236"/>
    </source>
</evidence>
<dbReference type="Pfam" id="PF14012">
    <property type="entry name" value="DUF4229"/>
    <property type="match status" value="1"/>
</dbReference>